<dbReference type="PANTHER" id="PTHR20875:SF2">
    <property type="entry name" value="EF-HAND CALCIUM-BINDING DOMAIN-CONTAINING PROTEIN 6"/>
    <property type="match status" value="1"/>
</dbReference>
<feature type="domain" description="EF-hand" evidence="5">
    <location>
        <begin position="186"/>
        <end position="221"/>
    </location>
</feature>
<dbReference type="Pfam" id="PF13499">
    <property type="entry name" value="EF-hand_7"/>
    <property type="match status" value="3"/>
</dbReference>
<keyword evidence="1" id="KW-0597">Phosphoprotein</keyword>
<evidence type="ECO:0000256" key="4">
    <source>
        <dbReference type="SAM" id="MobiDB-lite"/>
    </source>
</evidence>
<dbReference type="Gene3D" id="1.10.238.10">
    <property type="entry name" value="EF-hand"/>
    <property type="match status" value="13"/>
</dbReference>
<dbReference type="EMBL" id="JAEAOA010002000">
    <property type="protein sequence ID" value="KAK3576495.1"/>
    <property type="molecule type" value="Genomic_DNA"/>
</dbReference>
<evidence type="ECO:0000259" key="5">
    <source>
        <dbReference type="PROSITE" id="PS50222"/>
    </source>
</evidence>
<feature type="domain" description="EF-hand" evidence="5">
    <location>
        <begin position="422"/>
        <end position="457"/>
    </location>
</feature>
<dbReference type="PANTHER" id="PTHR20875">
    <property type="entry name" value="EF-HAND CALCIUM-BINDING DOMAIN-CONTAINING PROTEIN 6-RELATED"/>
    <property type="match status" value="1"/>
</dbReference>
<reference evidence="6" key="3">
    <citation type="submission" date="2023-05" db="EMBL/GenBank/DDBJ databases">
        <authorList>
            <person name="Smith C.H."/>
        </authorList>
    </citation>
    <scope>NUCLEOTIDE SEQUENCE</scope>
    <source>
        <strain evidence="6">CHS0354</strain>
        <tissue evidence="6">Mantle</tissue>
    </source>
</reference>
<dbReference type="InterPro" id="IPR011992">
    <property type="entry name" value="EF-hand-dom_pair"/>
</dbReference>
<feature type="compositionally biased region" description="Polar residues" evidence="4">
    <location>
        <begin position="31"/>
        <end position="43"/>
    </location>
</feature>
<reference evidence="6" key="1">
    <citation type="journal article" date="2021" name="Genome Biol. Evol.">
        <title>A High-Quality Reference Genome for a Parasitic Bivalve with Doubly Uniparental Inheritance (Bivalvia: Unionida).</title>
        <authorList>
            <person name="Smith C.H."/>
        </authorList>
    </citation>
    <scope>NUCLEOTIDE SEQUENCE</scope>
    <source>
        <strain evidence="6">CHS0354</strain>
    </source>
</reference>
<feature type="domain" description="EF-hand" evidence="5">
    <location>
        <begin position="1503"/>
        <end position="1536"/>
    </location>
</feature>
<gene>
    <name evidence="6" type="ORF">CHS0354_034170</name>
</gene>
<comment type="caution">
    <text evidence="6">The sequence shown here is derived from an EMBL/GenBank/DDBJ whole genome shotgun (WGS) entry which is preliminary data.</text>
</comment>
<dbReference type="Proteomes" id="UP001195483">
    <property type="component" value="Unassembled WGS sequence"/>
</dbReference>
<dbReference type="InterPro" id="IPR018247">
    <property type="entry name" value="EF_Hand_1_Ca_BS"/>
</dbReference>
<dbReference type="CDD" id="cd00051">
    <property type="entry name" value="EFh"/>
    <property type="match status" value="4"/>
</dbReference>
<feature type="domain" description="EF-hand" evidence="5">
    <location>
        <begin position="222"/>
        <end position="257"/>
    </location>
</feature>
<feature type="region of interest" description="Disordered" evidence="4">
    <location>
        <begin position="27"/>
        <end position="47"/>
    </location>
</feature>
<feature type="domain" description="EF-hand" evidence="5">
    <location>
        <begin position="72"/>
        <end position="107"/>
    </location>
</feature>
<dbReference type="FunFam" id="1.10.238.10:FF:000243">
    <property type="entry name" value="EF-hand calcium binding domain 6"/>
    <property type="match status" value="1"/>
</dbReference>
<feature type="domain" description="EF-hand" evidence="5">
    <location>
        <begin position="312"/>
        <end position="347"/>
    </location>
</feature>
<dbReference type="SMART" id="SM00054">
    <property type="entry name" value="EFh"/>
    <property type="match status" value="17"/>
</dbReference>
<dbReference type="PROSITE" id="PS50096">
    <property type="entry name" value="IQ"/>
    <property type="match status" value="1"/>
</dbReference>
<dbReference type="PROSITE" id="PS50222">
    <property type="entry name" value="EF_HAND_2"/>
    <property type="match status" value="12"/>
</dbReference>
<feature type="domain" description="EF-hand" evidence="5">
    <location>
        <begin position="658"/>
        <end position="693"/>
    </location>
</feature>
<dbReference type="FunFam" id="1.10.238.10:FF:000121">
    <property type="entry name" value="EF-hand calcium-binding domain-containing protein 6"/>
    <property type="match status" value="5"/>
</dbReference>
<dbReference type="PROSITE" id="PS00018">
    <property type="entry name" value="EF_HAND_1"/>
    <property type="match status" value="4"/>
</dbReference>
<accession>A0AAE0VH44</accession>
<dbReference type="InterPro" id="IPR002048">
    <property type="entry name" value="EF_hand_dom"/>
</dbReference>
<feature type="domain" description="EF-hand" evidence="5">
    <location>
        <begin position="910"/>
        <end position="945"/>
    </location>
</feature>
<dbReference type="FunFam" id="1.10.238.10:FF:000179">
    <property type="entry name" value="EF-hand calcium-binding domain-containing protein 6"/>
    <property type="match status" value="2"/>
</dbReference>
<feature type="domain" description="EF-hand" evidence="5">
    <location>
        <begin position="1108"/>
        <end position="1143"/>
    </location>
</feature>
<feature type="domain" description="EF-hand" evidence="5">
    <location>
        <begin position="767"/>
        <end position="802"/>
    </location>
</feature>
<evidence type="ECO:0000256" key="3">
    <source>
        <dbReference type="ARBA" id="ARBA00022837"/>
    </source>
</evidence>
<evidence type="ECO:0000313" key="6">
    <source>
        <dbReference type="EMBL" id="KAK3576495.1"/>
    </source>
</evidence>
<keyword evidence="7" id="KW-1185">Reference proteome</keyword>
<dbReference type="GO" id="GO:0005654">
    <property type="term" value="C:nucleoplasm"/>
    <property type="evidence" value="ECO:0007669"/>
    <property type="project" value="TreeGrafter"/>
</dbReference>
<feature type="domain" description="EF-hand" evidence="5">
    <location>
        <begin position="1004"/>
        <end position="1039"/>
    </location>
</feature>
<evidence type="ECO:0000256" key="2">
    <source>
        <dbReference type="ARBA" id="ARBA00022737"/>
    </source>
</evidence>
<proteinExistence type="predicted"/>
<protein>
    <recommendedName>
        <fullName evidence="5">EF-hand domain-containing protein</fullName>
    </recommendedName>
</protein>
<reference evidence="6" key="2">
    <citation type="journal article" date="2021" name="Genome Biol. Evol.">
        <title>Developing a high-quality reference genome for a parasitic bivalve with doubly uniparental inheritance (Bivalvia: Unionida).</title>
        <authorList>
            <person name="Smith C.H."/>
        </authorList>
    </citation>
    <scope>NUCLEOTIDE SEQUENCE</scope>
    <source>
        <strain evidence="6">CHS0354</strain>
        <tissue evidence="6">Mantle</tissue>
    </source>
</reference>
<dbReference type="SUPFAM" id="SSF47473">
    <property type="entry name" value="EF-hand"/>
    <property type="match status" value="7"/>
</dbReference>
<name>A0AAE0VH44_9BIVA</name>
<evidence type="ECO:0000256" key="1">
    <source>
        <dbReference type="ARBA" id="ARBA00022553"/>
    </source>
</evidence>
<dbReference type="Pfam" id="PF13202">
    <property type="entry name" value="EF-hand_5"/>
    <property type="match status" value="1"/>
</dbReference>
<sequence length="1536" mass="179154">MATAVSDLLPDTQGIHFTARTALPRTKESSRQSIQFGRSSSLGSPAEVGALSPNASLSSIEIEALLREKVRAKADSIKQAFLTYDADQNGSVTKGEFRRVLESFCFPMTTSQFEAVLAKVDKNSNGTVRYTDFFDKFYGQYPSPVPPSRGGLSGAQLQPTRFVPPTTAREINVDMIEKMLQEKMKTNLKSVIKALQLYDYNRDGKIQKHEMRRVIENYCFKLSDQQFDKLWQRYDFHHTGVVNYKDFLSRLGISSQNRARPMEGAPAAMTWQQGKPTNSQLRTYQKKKEDEAYIQSLNFDQIEAEFRRRMRSNHMSLKKAFMSFDRNLDGFISIDDMKSILIQFTVPMSDQLFKQLMDRCGVKGTGKLAWEAFLEKFQDPQASGNGQTLPIKSSHKFFPIREETETVNADDIWKLLYKHVHNHYSSMKQAFLQIDITRRGFVTRKELRNIVEKFTFHLSEEQFKQMMMRLDPYHTNKILYHDFLDLFEEKDSLEGHKWLNSVHRVNEQTKPVVMAWEMIEMLLREKITEFWKNVSSALMDYDYKGDGHISLTNLKKVIDKYVMPVSSEHFMSLVNRCQDRQNGNVNYIEFLERLNVDVRPGDMKGLSTQIHDGSMQREIQRQEDQFHRNNRVLNVAAERTGDMSADEVITRLRDRIQQHSTKIRESFLMYDKRGKGLISKRDFRNVLITFGMLMNDEQFNILVSKLNFHNGYMKYSDFIASFDDSQSYSLGEEIQRTGNHRVNSIRGDEYGMTVEQVEDRLKSKLRENFGNLRAAFYKFDENHTGALRKENFRRLLDTFMCVMSDEEFEKLCAKHGISKKTRITYPEFLERFEIRDTAEGHKWLKSVHRYNTAQPTPTMSAEQAMALLKLKAHRNFRDIAQAFLRLDSSGIGLIRKKDLKSLLEIFVMPVHGEDFSELWSRFDEDGKGFVSHSDFLAKIGASEFTPGDLVGPSTDIIDQSRKHLEDHSEQQQAKHERLTLHQAQRAAFMTAEQVERILRDKIRDKYTDFYTAFKKYDTQNKGSLSVKDVQKVLMDLNCFLDDEQFFRLLDIIGLPTNKSRLSFEDFLHAFEDGRKSSYARREKDVQIEEYSNLTPQEAEQKLRESVSLQVEVLERAFGAFDKSNTNQIPLMNFRRVLDLFCFKLSEVQWKHILSKLHVVGDNVNYVLFLDTYTMSELEDTERWIASLQKSLKDSMPYLRPVDEVHERLQETVTAKLYDLTNAFSEADYANLGVVSKEDFRNILNKHIFRLSDEQFEKLWSTLSVNEFGNLDYQTFLKRFSTADENPGVLQAPTLQRSVSNLAMKRPNTMGLGRRSLTRLDMGRPIFSRGQSRMSTPMVNAEFAENRVKDVIYKNWKQIQQQCRQQDLDNTGTISTVHFKEILNSYRVDLDSQEFMDLMTKYDLKENGTFAYVDFLRHFILDLKPQDDSRLNMLSRKRIHTPKFTRSAGDTSVAFYDAMFRLRDCVVTNWKEMRRAFRVADPSGSGLVDATEFRRVLRQFNVNLMEEEFFHLLSYYDKNMDGNISYNEFIRSYLNKS</sequence>
<feature type="domain" description="EF-hand" evidence="5">
    <location>
        <begin position="1467"/>
        <end position="1502"/>
    </location>
</feature>
<organism evidence="6 7">
    <name type="scientific">Potamilus streckersoni</name>
    <dbReference type="NCBI Taxonomy" id="2493646"/>
    <lineage>
        <taxon>Eukaryota</taxon>
        <taxon>Metazoa</taxon>
        <taxon>Spiralia</taxon>
        <taxon>Lophotrochozoa</taxon>
        <taxon>Mollusca</taxon>
        <taxon>Bivalvia</taxon>
        <taxon>Autobranchia</taxon>
        <taxon>Heteroconchia</taxon>
        <taxon>Palaeoheterodonta</taxon>
        <taxon>Unionida</taxon>
        <taxon>Unionoidea</taxon>
        <taxon>Unionidae</taxon>
        <taxon>Ambleminae</taxon>
        <taxon>Lampsilini</taxon>
        <taxon>Potamilus</taxon>
    </lineage>
</organism>
<keyword evidence="2" id="KW-0677">Repeat</keyword>
<dbReference type="InterPro" id="IPR015070">
    <property type="entry name" value="EF_hand_DJBP"/>
</dbReference>
<evidence type="ECO:0000313" key="7">
    <source>
        <dbReference type="Proteomes" id="UP001195483"/>
    </source>
</evidence>
<dbReference type="InterPro" id="IPR052603">
    <property type="entry name" value="EFCB6"/>
</dbReference>
<dbReference type="GO" id="GO:0005509">
    <property type="term" value="F:calcium ion binding"/>
    <property type="evidence" value="ECO:0007669"/>
    <property type="project" value="InterPro"/>
</dbReference>
<keyword evidence="3" id="KW-0106">Calcium</keyword>
<dbReference type="Pfam" id="PF08976">
    <property type="entry name" value="EF-hand_11"/>
    <property type="match status" value="4"/>
</dbReference>